<feature type="transmembrane region" description="Helical" evidence="7">
    <location>
        <begin position="110"/>
        <end position="129"/>
    </location>
</feature>
<gene>
    <name evidence="8" type="ORF">AAHA92_19856</name>
</gene>
<keyword evidence="5 7" id="KW-0472">Membrane</keyword>
<feature type="transmembrane region" description="Helical" evidence="7">
    <location>
        <begin position="411"/>
        <end position="431"/>
    </location>
</feature>
<evidence type="ECO:0000256" key="2">
    <source>
        <dbReference type="ARBA" id="ARBA00005982"/>
    </source>
</evidence>
<dbReference type="Gene3D" id="1.20.1250.20">
    <property type="entry name" value="MFS general substrate transporter like domains"/>
    <property type="match status" value="1"/>
</dbReference>
<dbReference type="Proteomes" id="UP001567538">
    <property type="component" value="Unassembled WGS sequence"/>
</dbReference>
<evidence type="ECO:0000256" key="1">
    <source>
        <dbReference type="ARBA" id="ARBA00004141"/>
    </source>
</evidence>
<evidence type="ECO:0000256" key="4">
    <source>
        <dbReference type="ARBA" id="ARBA00022989"/>
    </source>
</evidence>
<accession>A0ABD1GIM9</accession>
<comment type="caution">
    <text evidence="8">The sequence shown here is derived from an EMBL/GenBank/DDBJ whole genome shotgun (WGS) entry which is preliminary data.</text>
</comment>
<evidence type="ECO:0000256" key="5">
    <source>
        <dbReference type="ARBA" id="ARBA00023136"/>
    </source>
</evidence>
<dbReference type="EMBL" id="JBEAFC010000008">
    <property type="protein sequence ID" value="KAL1542816.1"/>
    <property type="molecule type" value="Genomic_DNA"/>
</dbReference>
<dbReference type="GO" id="GO:0016020">
    <property type="term" value="C:membrane"/>
    <property type="evidence" value="ECO:0007669"/>
    <property type="project" value="UniProtKB-SubCell"/>
</dbReference>
<sequence>MAISAADGDEICEAEAPLLDDVVPCSVDFNGRQSVRSKSGCWKSASFLIVVGVAERFAYYGISLNLVSYLTGNLGLPTATAAAILNAWYGTSSLLPILGAYVADAFSGRFRMISASCVLYIAALGFLTLSASLNPYSSSQCRQSSPTSRACSSSKLELVFFFVSFFSVAFAQAGYLPCLQAFAVDQFDEEDESENRAKGSFFNWWNCFSTAGILAPLLALAYIQENLSWELGFGIPAVTMCFSLAVFLAGIRTYRFLKTCDGGSNPFVQIYRVFARAAAKNRRVTRVTKEETCDDTISDRGAHIGFLDKALLEPDGLTTGDVEDAKSILKLAPIWCSCLGYTIIYAQPSTLFTKQAATLNRHITSAFQIPAASLQHCFIGGSIIISLTIYDRVLVPVARSITKRPSGISTLQRVGTGLALSLVSIVFAAAVERRRLEIARDHGLADEPQAVVPMSVWWLAPQYVLSGVADAFAMVGLQEFFYDQVPSELSSVGLALYISILGTGNLVSSFLVSTIQSVTAGNGREGWFSDNLNRAHLDYFYWLLAGLSVAGLAAFVCSTGSYIYRTRAVVS</sequence>
<dbReference type="FunFam" id="1.20.1250.20:FF:000410">
    <property type="entry name" value="POT family protein"/>
    <property type="match status" value="1"/>
</dbReference>
<evidence type="ECO:0000256" key="6">
    <source>
        <dbReference type="ARBA" id="ARBA00044504"/>
    </source>
</evidence>
<proteinExistence type="inferred from homology"/>
<dbReference type="Pfam" id="PF00854">
    <property type="entry name" value="PTR2"/>
    <property type="match status" value="1"/>
</dbReference>
<name>A0ABD1GIM9_SALDI</name>
<evidence type="ECO:0000313" key="9">
    <source>
        <dbReference type="Proteomes" id="UP001567538"/>
    </source>
</evidence>
<comment type="similarity">
    <text evidence="2">Belongs to the major facilitator superfamily. Proton-dependent oligopeptide transporter (POT/PTR) (TC 2.A.17) family.</text>
</comment>
<evidence type="ECO:0000256" key="7">
    <source>
        <dbReference type="SAM" id="Phobius"/>
    </source>
</evidence>
<feature type="transmembrane region" description="Helical" evidence="7">
    <location>
        <begin position="204"/>
        <end position="223"/>
    </location>
</feature>
<feature type="transmembrane region" description="Helical" evidence="7">
    <location>
        <begin position="229"/>
        <end position="249"/>
    </location>
</feature>
<feature type="transmembrane region" description="Helical" evidence="7">
    <location>
        <begin position="41"/>
        <end position="62"/>
    </location>
</feature>
<reference evidence="8 9" key="1">
    <citation type="submission" date="2024-06" db="EMBL/GenBank/DDBJ databases">
        <title>A chromosome level genome sequence of Diviner's sage (Salvia divinorum).</title>
        <authorList>
            <person name="Ford S.A."/>
            <person name="Ro D.-K."/>
            <person name="Ness R.W."/>
            <person name="Phillips M.A."/>
        </authorList>
    </citation>
    <scope>NUCLEOTIDE SEQUENCE [LARGE SCALE GENOMIC DNA]</scope>
    <source>
        <strain evidence="8">SAF-2024a</strain>
        <tissue evidence="8">Leaf</tissue>
    </source>
</reference>
<dbReference type="AlphaFoldDB" id="A0ABD1GIM9"/>
<keyword evidence="9" id="KW-1185">Reference proteome</keyword>
<dbReference type="PANTHER" id="PTHR11654">
    <property type="entry name" value="OLIGOPEPTIDE TRANSPORTER-RELATED"/>
    <property type="match status" value="1"/>
</dbReference>
<evidence type="ECO:0000256" key="3">
    <source>
        <dbReference type="ARBA" id="ARBA00022692"/>
    </source>
</evidence>
<dbReference type="SUPFAM" id="SSF103473">
    <property type="entry name" value="MFS general substrate transporter"/>
    <property type="match status" value="1"/>
</dbReference>
<keyword evidence="4 7" id="KW-1133">Transmembrane helix</keyword>
<keyword evidence="3 7" id="KW-0812">Transmembrane</keyword>
<dbReference type="InterPro" id="IPR036259">
    <property type="entry name" value="MFS_trans_sf"/>
</dbReference>
<feature type="transmembrane region" description="Helical" evidence="7">
    <location>
        <begin position="367"/>
        <end position="390"/>
    </location>
</feature>
<feature type="transmembrane region" description="Helical" evidence="7">
    <location>
        <begin position="158"/>
        <end position="183"/>
    </location>
</feature>
<evidence type="ECO:0000313" key="8">
    <source>
        <dbReference type="EMBL" id="KAL1542816.1"/>
    </source>
</evidence>
<comment type="subcellular location">
    <subcellularLocation>
        <location evidence="1">Membrane</location>
        <topology evidence="1">Multi-pass membrane protein</topology>
    </subcellularLocation>
</comment>
<feature type="transmembrane region" description="Helical" evidence="7">
    <location>
        <begin position="494"/>
        <end position="519"/>
    </location>
</feature>
<feature type="transmembrane region" description="Helical" evidence="7">
    <location>
        <begin position="539"/>
        <end position="564"/>
    </location>
</feature>
<organism evidence="8 9">
    <name type="scientific">Salvia divinorum</name>
    <name type="common">Maria pastora</name>
    <name type="synonym">Diviner's sage</name>
    <dbReference type="NCBI Taxonomy" id="28513"/>
    <lineage>
        <taxon>Eukaryota</taxon>
        <taxon>Viridiplantae</taxon>
        <taxon>Streptophyta</taxon>
        <taxon>Embryophyta</taxon>
        <taxon>Tracheophyta</taxon>
        <taxon>Spermatophyta</taxon>
        <taxon>Magnoliopsida</taxon>
        <taxon>eudicotyledons</taxon>
        <taxon>Gunneridae</taxon>
        <taxon>Pentapetalae</taxon>
        <taxon>asterids</taxon>
        <taxon>lamiids</taxon>
        <taxon>Lamiales</taxon>
        <taxon>Lamiaceae</taxon>
        <taxon>Nepetoideae</taxon>
        <taxon>Mentheae</taxon>
        <taxon>Salviinae</taxon>
        <taxon>Salvia</taxon>
        <taxon>Salvia subgen. Calosphace</taxon>
    </lineage>
</organism>
<comment type="similarity">
    <text evidence="6">Belongs to the major facilitator superfamily. Phosphate:H(+) symporter (TC 2.A.1.9) family.</text>
</comment>
<feature type="transmembrane region" description="Helical" evidence="7">
    <location>
        <begin position="82"/>
        <end position="103"/>
    </location>
</feature>
<dbReference type="InterPro" id="IPR000109">
    <property type="entry name" value="POT_fam"/>
</dbReference>
<protein>
    <submittedName>
        <fullName evidence="8">Protein NRT1/ PTR FAMILY 5.12-like</fullName>
    </submittedName>
</protein>